<feature type="transmembrane region" description="Helical" evidence="1">
    <location>
        <begin position="41"/>
        <end position="59"/>
    </location>
</feature>
<proteinExistence type="predicted"/>
<accession>A0A7W7P4H1</accession>
<keyword evidence="1" id="KW-0472">Membrane</keyword>
<reference evidence="2 3" key="1">
    <citation type="submission" date="2020-08" db="EMBL/GenBank/DDBJ databases">
        <title>Functional genomics of gut bacteria from endangered species of beetles.</title>
        <authorList>
            <person name="Carlos-Shanley C."/>
        </authorList>
    </citation>
    <scope>NUCLEOTIDE SEQUENCE [LARGE SCALE GENOMIC DNA]</scope>
    <source>
        <strain evidence="2 3">S00179</strain>
    </source>
</reference>
<evidence type="ECO:0000256" key="1">
    <source>
        <dbReference type="SAM" id="Phobius"/>
    </source>
</evidence>
<dbReference type="EMBL" id="JACHLI010000032">
    <property type="protein sequence ID" value="MBB4866884.1"/>
    <property type="molecule type" value="Genomic_DNA"/>
</dbReference>
<sequence length="62" mass="6752">MKRQLRNYAVFAAGLQLFGLLMTQATNQLAAGTMTMQYSPWPWAAGALACGAFWARQAVTAK</sequence>
<protein>
    <submittedName>
        <fullName evidence="2">Uncharacterized protein</fullName>
    </submittedName>
</protein>
<keyword evidence="1" id="KW-0812">Transmembrane</keyword>
<dbReference type="Proteomes" id="UP000566995">
    <property type="component" value="Unassembled WGS sequence"/>
</dbReference>
<keyword evidence="1" id="KW-1133">Transmembrane helix</keyword>
<dbReference type="AlphaFoldDB" id="A0A7W7P4H1"/>
<evidence type="ECO:0000313" key="2">
    <source>
        <dbReference type="EMBL" id="MBB4866884.1"/>
    </source>
</evidence>
<organism evidence="2 3">
    <name type="scientific">Pseudomonas nitroreducens</name>
    <dbReference type="NCBI Taxonomy" id="46680"/>
    <lineage>
        <taxon>Bacteria</taxon>
        <taxon>Pseudomonadati</taxon>
        <taxon>Pseudomonadota</taxon>
        <taxon>Gammaproteobacteria</taxon>
        <taxon>Pseudomonadales</taxon>
        <taxon>Pseudomonadaceae</taxon>
        <taxon>Pseudomonas</taxon>
    </lineage>
</organism>
<name>A0A7W7P4H1_PSENT</name>
<dbReference type="RefSeq" id="WP_184595829.1">
    <property type="nucleotide sequence ID" value="NZ_JACHLI010000032.1"/>
</dbReference>
<evidence type="ECO:0000313" key="3">
    <source>
        <dbReference type="Proteomes" id="UP000566995"/>
    </source>
</evidence>
<gene>
    <name evidence="2" type="ORF">HNP46_005791</name>
</gene>
<comment type="caution">
    <text evidence="2">The sequence shown here is derived from an EMBL/GenBank/DDBJ whole genome shotgun (WGS) entry which is preliminary data.</text>
</comment>